<evidence type="ECO:0000256" key="1">
    <source>
        <dbReference type="ARBA" id="ARBA00022676"/>
    </source>
</evidence>
<comment type="subcellular location">
    <subcellularLocation>
        <location evidence="3">Golgi apparatus</location>
        <location evidence="3">Golgi stack membrane</location>
        <topology evidence="3">Single-pass type II membrane protein</topology>
    </subcellularLocation>
</comment>
<sequence length="368" mass="42103">MRCGHVLVCIFCIVLLGFNVMLTRWISVAILKVKKYPAGMNFANSSEQHEDKLINDFIAKFGGANTDVTDQPEDFGEAAQNLFQTSAAYDGYEIQNSTIPEYPCPSVPIVTVLDSGRTGNKIWEYAAVWTISRLMGRPGFVPDTLKSNLSLVFSNLSLPVLEQVSHCDLPLEKTVTLQELLPLTELFHRFRGQNLLLPKYIVFLEPVFLYKDLLRQEFTFRPEIQQQVQDTIMEAGGQGKVVVGVHVRRTDFKQFLPKVFNSTLVDGTYYKKAMQWYREHVKGPFLFLIVSDDLDWCRKHLLDQKDVRLGSKSPEHDLALLCSSDHTIIDYGTFGYWGAMMSKGHTVSLGVHRYFTQRMEKWANWIIM</sequence>
<keyword evidence="2 3" id="KW-0808">Transferase</keyword>
<comment type="pathway">
    <text evidence="3">Protein modification; protein glycosylation.</text>
</comment>
<dbReference type="PANTHER" id="PTHR11927">
    <property type="entry name" value="GALACTOSIDE 2-L-FUCOSYLTRANSFERASE"/>
    <property type="match status" value="1"/>
</dbReference>
<dbReference type="EC" id="2.4.1.-" evidence="3"/>
<reference evidence="4 5" key="1">
    <citation type="submission" date="2020-04" db="EMBL/GenBank/DDBJ databases">
        <authorList>
            <person name="Alioto T."/>
            <person name="Alioto T."/>
            <person name="Gomez Garrido J."/>
        </authorList>
    </citation>
    <scope>NUCLEOTIDE SEQUENCE [LARGE SCALE GENOMIC DNA]</scope>
</reference>
<dbReference type="PANTHER" id="PTHR11927:SF9">
    <property type="entry name" value="L-FUCOSYLTRANSFERASE"/>
    <property type="match status" value="1"/>
</dbReference>
<organism evidence="4 5">
    <name type="scientific">Cloeon dipterum</name>
    <dbReference type="NCBI Taxonomy" id="197152"/>
    <lineage>
        <taxon>Eukaryota</taxon>
        <taxon>Metazoa</taxon>
        <taxon>Ecdysozoa</taxon>
        <taxon>Arthropoda</taxon>
        <taxon>Hexapoda</taxon>
        <taxon>Insecta</taxon>
        <taxon>Pterygota</taxon>
        <taxon>Palaeoptera</taxon>
        <taxon>Ephemeroptera</taxon>
        <taxon>Pisciforma</taxon>
        <taxon>Baetidae</taxon>
        <taxon>Cloeon</taxon>
    </lineage>
</organism>
<dbReference type="CDD" id="cd11301">
    <property type="entry name" value="Fut1_Fut2_like"/>
    <property type="match status" value="1"/>
</dbReference>
<dbReference type="GO" id="GO:0008107">
    <property type="term" value="F:galactoside 2-alpha-L-fucosyltransferase activity"/>
    <property type="evidence" value="ECO:0007669"/>
    <property type="project" value="InterPro"/>
</dbReference>
<evidence type="ECO:0000256" key="3">
    <source>
        <dbReference type="RuleBase" id="RU363129"/>
    </source>
</evidence>
<comment type="similarity">
    <text evidence="3">Belongs to the glycosyltransferase 11 family.</text>
</comment>
<protein>
    <recommendedName>
        <fullName evidence="3">L-Fucosyltransferase</fullName>
        <ecNumber evidence="3">2.4.1.-</ecNumber>
    </recommendedName>
</protein>
<dbReference type="Proteomes" id="UP000494165">
    <property type="component" value="Unassembled WGS sequence"/>
</dbReference>
<keyword evidence="3" id="KW-0333">Golgi apparatus</keyword>
<comment type="caution">
    <text evidence="4">The sequence shown here is derived from an EMBL/GenBank/DDBJ whole genome shotgun (WGS) entry which is preliminary data.</text>
</comment>
<accession>A0A8S1CHZ7</accession>
<dbReference type="GO" id="GO:0005975">
    <property type="term" value="P:carbohydrate metabolic process"/>
    <property type="evidence" value="ECO:0007669"/>
    <property type="project" value="InterPro"/>
</dbReference>
<keyword evidence="3" id="KW-0735">Signal-anchor</keyword>
<keyword evidence="1 3" id="KW-0328">Glycosyltransferase</keyword>
<evidence type="ECO:0000313" key="5">
    <source>
        <dbReference type="Proteomes" id="UP000494165"/>
    </source>
</evidence>
<evidence type="ECO:0000256" key="2">
    <source>
        <dbReference type="ARBA" id="ARBA00022679"/>
    </source>
</evidence>
<keyword evidence="5" id="KW-1185">Reference proteome</keyword>
<dbReference type="EMBL" id="CADEPI010000033">
    <property type="protein sequence ID" value="CAB3367799.1"/>
    <property type="molecule type" value="Genomic_DNA"/>
</dbReference>
<keyword evidence="3" id="KW-0325">Glycoprotein</keyword>
<name>A0A8S1CHZ7_9INSE</name>
<gene>
    <name evidence="4" type="ORF">CLODIP_2_CD11777</name>
</gene>
<evidence type="ECO:0000313" key="4">
    <source>
        <dbReference type="EMBL" id="CAB3367799.1"/>
    </source>
</evidence>
<proteinExistence type="inferred from homology"/>
<dbReference type="OrthoDB" id="3226at2759"/>
<keyword evidence="3" id="KW-0812">Transmembrane</keyword>
<dbReference type="GO" id="GO:0032580">
    <property type="term" value="C:Golgi cisterna membrane"/>
    <property type="evidence" value="ECO:0007669"/>
    <property type="project" value="UniProtKB-SubCell"/>
</dbReference>
<dbReference type="Pfam" id="PF01531">
    <property type="entry name" value="Glyco_transf_11"/>
    <property type="match status" value="1"/>
</dbReference>
<dbReference type="InterPro" id="IPR002516">
    <property type="entry name" value="Glyco_trans_11"/>
</dbReference>
<dbReference type="AlphaFoldDB" id="A0A8S1CHZ7"/>